<gene>
    <name evidence="2" type="ORF">N7482_005414</name>
</gene>
<proteinExistence type="predicted"/>
<protein>
    <submittedName>
        <fullName evidence="2">Uncharacterized protein</fullName>
    </submittedName>
</protein>
<dbReference type="EMBL" id="JAPQKN010000003">
    <property type="protein sequence ID" value="KAJ5166633.1"/>
    <property type="molecule type" value="Genomic_DNA"/>
</dbReference>
<dbReference type="GeneID" id="81426715"/>
<comment type="caution">
    <text evidence="2">The sequence shown here is derived from an EMBL/GenBank/DDBJ whole genome shotgun (WGS) entry which is preliminary data.</text>
</comment>
<evidence type="ECO:0000313" key="3">
    <source>
        <dbReference type="Proteomes" id="UP001149163"/>
    </source>
</evidence>
<dbReference type="AlphaFoldDB" id="A0A9W9I4N0"/>
<evidence type="ECO:0000313" key="2">
    <source>
        <dbReference type="EMBL" id="KAJ5166633.1"/>
    </source>
</evidence>
<feature type="region of interest" description="Disordered" evidence="1">
    <location>
        <begin position="125"/>
        <end position="170"/>
    </location>
</feature>
<accession>A0A9W9I4N0</accession>
<name>A0A9W9I4N0_9EURO</name>
<keyword evidence="3" id="KW-1185">Reference proteome</keyword>
<organism evidence="2 3">
    <name type="scientific">Penicillium canariense</name>
    <dbReference type="NCBI Taxonomy" id="189055"/>
    <lineage>
        <taxon>Eukaryota</taxon>
        <taxon>Fungi</taxon>
        <taxon>Dikarya</taxon>
        <taxon>Ascomycota</taxon>
        <taxon>Pezizomycotina</taxon>
        <taxon>Eurotiomycetes</taxon>
        <taxon>Eurotiomycetidae</taxon>
        <taxon>Eurotiales</taxon>
        <taxon>Aspergillaceae</taxon>
        <taxon>Penicillium</taxon>
    </lineage>
</organism>
<feature type="compositionally biased region" description="Basic and acidic residues" evidence="1">
    <location>
        <begin position="194"/>
        <end position="204"/>
    </location>
</feature>
<dbReference type="OrthoDB" id="20872at2759"/>
<reference evidence="2" key="2">
    <citation type="journal article" date="2023" name="IMA Fungus">
        <title>Comparative genomic study of the Penicillium genus elucidates a diverse pangenome and 15 lateral gene transfer events.</title>
        <authorList>
            <person name="Petersen C."/>
            <person name="Sorensen T."/>
            <person name="Nielsen M.R."/>
            <person name="Sondergaard T.E."/>
            <person name="Sorensen J.L."/>
            <person name="Fitzpatrick D.A."/>
            <person name="Frisvad J.C."/>
            <person name="Nielsen K.L."/>
        </authorList>
    </citation>
    <scope>NUCLEOTIDE SEQUENCE</scope>
    <source>
        <strain evidence="2">IBT 26290</strain>
    </source>
</reference>
<feature type="region of interest" description="Disordered" evidence="1">
    <location>
        <begin position="183"/>
        <end position="228"/>
    </location>
</feature>
<dbReference type="RefSeq" id="XP_056543094.1">
    <property type="nucleotide sequence ID" value="XM_056687539.1"/>
</dbReference>
<dbReference type="Proteomes" id="UP001149163">
    <property type="component" value="Unassembled WGS sequence"/>
</dbReference>
<sequence length="228" mass="26014">MHPGVIGDLYICCVTSYKSLVKAACRNDKKTRTWFNIFQNEYQLLCLWGNDFDVERGGLDTRLERSGNLKFLTLSTLVSLAKSIFRCRRHKKIFKNPELSVKSVIVKLTQAEDALKASKLVHCHSTANNDKDNDERDDESDDESDDERDDERDERDETDEGLDEGRVEDFDDVLEDIKTYTRGLLDLTPSIESPAKDPPRRDLEDSNSQDHLVPVSSRAVASDRDADQ</sequence>
<evidence type="ECO:0000256" key="1">
    <source>
        <dbReference type="SAM" id="MobiDB-lite"/>
    </source>
</evidence>
<feature type="compositionally biased region" description="Acidic residues" evidence="1">
    <location>
        <begin position="135"/>
        <end position="162"/>
    </location>
</feature>
<reference evidence="2" key="1">
    <citation type="submission" date="2022-11" db="EMBL/GenBank/DDBJ databases">
        <authorList>
            <person name="Petersen C."/>
        </authorList>
    </citation>
    <scope>NUCLEOTIDE SEQUENCE</scope>
    <source>
        <strain evidence="2">IBT 26290</strain>
    </source>
</reference>